<dbReference type="EMBL" id="CAJNJA010057408">
    <property type="protein sequence ID" value="CAE7862059.1"/>
    <property type="molecule type" value="Genomic_DNA"/>
</dbReference>
<keyword evidence="4" id="KW-0106">Calcium</keyword>
<keyword evidence="9" id="KW-1185">Reference proteome</keyword>
<dbReference type="InterPro" id="IPR011992">
    <property type="entry name" value="EF-hand-dom_pair"/>
</dbReference>
<dbReference type="PANTHER" id="PTHR12378">
    <property type="entry name" value="DESUMOYLATING ISOPEPTIDASE"/>
    <property type="match status" value="1"/>
</dbReference>
<dbReference type="GO" id="GO:0006508">
    <property type="term" value="P:proteolysis"/>
    <property type="evidence" value="ECO:0007669"/>
    <property type="project" value="UniProtKB-KW"/>
</dbReference>
<dbReference type="Proteomes" id="UP000601435">
    <property type="component" value="Unassembled WGS sequence"/>
</dbReference>
<dbReference type="Pfam" id="PF13202">
    <property type="entry name" value="EF-hand_5"/>
    <property type="match status" value="2"/>
</dbReference>
<organism evidence="8 9">
    <name type="scientific">Symbiodinium necroappetens</name>
    <dbReference type="NCBI Taxonomy" id="1628268"/>
    <lineage>
        <taxon>Eukaryota</taxon>
        <taxon>Sar</taxon>
        <taxon>Alveolata</taxon>
        <taxon>Dinophyceae</taxon>
        <taxon>Suessiales</taxon>
        <taxon>Symbiodiniaceae</taxon>
        <taxon>Symbiodinium</taxon>
    </lineage>
</organism>
<evidence type="ECO:0000256" key="1">
    <source>
        <dbReference type="ARBA" id="ARBA00008140"/>
    </source>
</evidence>
<feature type="non-terminal residue" evidence="8">
    <location>
        <position position="462"/>
    </location>
</feature>
<dbReference type="Gene3D" id="1.10.238.10">
    <property type="entry name" value="EF-hand"/>
    <property type="match status" value="1"/>
</dbReference>
<dbReference type="AlphaFoldDB" id="A0A813AAZ2"/>
<evidence type="ECO:0000259" key="7">
    <source>
        <dbReference type="PROSITE" id="PS51858"/>
    </source>
</evidence>
<dbReference type="SUPFAM" id="SSF47473">
    <property type="entry name" value="EF-hand"/>
    <property type="match status" value="1"/>
</dbReference>
<dbReference type="Pfam" id="PF05903">
    <property type="entry name" value="Peptidase_C97"/>
    <property type="match status" value="1"/>
</dbReference>
<dbReference type="GO" id="GO:0016579">
    <property type="term" value="P:protein deubiquitination"/>
    <property type="evidence" value="ECO:0007669"/>
    <property type="project" value="TreeGrafter"/>
</dbReference>
<feature type="compositionally biased region" description="Basic and acidic residues" evidence="5">
    <location>
        <begin position="383"/>
        <end position="396"/>
    </location>
</feature>
<dbReference type="CDD" id="cd00051">
    <property type="entry name" value="EFh"/>
    <property type="match status" value="1"/>
</dbReference>
<gene>
    <name evidence="8" type="ORF">SNEC2469_LOCUS27338</name>
</gene>
<dbReference type="GO" id="GO:0005509">
    <property type="term" value="F:calcium ion binding"/>
    <property type="evidence" value="ECO:0007669"/>
    <property type="project" value="InterPro"/>
</dbReference>
<proteinExistence type="inferred from homology"/>
<feature type="domain" description="PPPDE" evidence="7">
    <location>
        <begin position="3"/>
        <end position="142"/>
    </location>
</feature>
<name>A0A813AAZ2_9DINO</name>
<feature type="domain" description="EF-hand" evidence="6">
    <location>
        <begin position="252"/>
        <end position="287"/>
    </location>
</feature>
<evidence type="ECO:0000256" key="2">
    <source>
        <dbReference type="ARBA" id="ARBA00022670"/>
    </source>
</evidence>
<dbReference type="SMART" id="SM00054">
    <property type="entry name" value="EFh"/>
    <property type="match status" value="2"/>
</dbReference>
<reference evidence="8" key="1">
    <citation type="submission" date="2021-02" db="EMBL/GenBank/DDBJ databases">
        <authorList>
            <person name="Dougan E. K."/>
            <person name="Rhodes N."/>
            <person name="Thang M."/>
            <person name="Chan C."/>
        </authorList>
    </citation>
    <scope>NUCLEOTIDE SEQUENCE</scope>
</reference>
<keyword evidence="3" id="KW-0378">Hydrolase</keyword>
<dbReference type="InterPro" id="IPR042266">
    <property type="entry name" value="PPPDE_sf"/>
</dbReference>
<dbReference type="SMART" id="SM01179">
    <property type="entry name" value="DUF862"/>
    <property type="match status" value="1"/>
</dbReference>
<evidence type="ECO:0000313" key="9">
    <source>
        <dbReference type="Proteomes" id="UP000601435"/>
    </source>
</evidence>
<evidence type="ECO:0000313" key="8">
    <source>
        <dbReference type="EMBL" id="CAE7862059.1"/>
    </source>
</evidence>
<feature type="region of interest" description="Disordered" evidence="5">
    <location>
        <begin position="306"/>
        <end position="337"/>
    </location>
</feature>
<evidence type="ECO:0000256" key="5">
    <source>
        <dbReference type="SAM" id="MobiDB-lite"/>
    </source>
</evidence>
<dbReference type="PROSITE" id="PS50222">
    <property type="entry name" value="EF_HAND_2"/>
    <property type="match status" value="2"/>
</dbReference>
<feature type="compositionally biased region" description="Basic and acidic residues" evidence="5">
    <location>
        <begin position="409"/>
        <end position="421"/>
    </location>
</feature>
<dbReference type="InterPro" id="IPR008580">
    <property type="entry name" value="PPPDE_dom"/>
</dbReference>
<keyword evidence="2" id="KW-0645">Protease</keyword>
<sequence length="462" mass="50401">MPTPVTLHIYHVSTNSTVGTVNEYLEAIGTGAFHAGVEVNGVEWSYGYAPDRTGVFSNPPKGCKAHVYKDSLDMGETSKTEAEIDEILEQLKEDWPGFEYDLLRRNCCLFSKEFVEKLGTGPVPGWVTNLAAAGATLHDGILKGKEIADKAAVMARAKAGEIDAKYNISGKVSAGAKEVMLAAGRFDEEYKVREKAFAAAVAVKAKAGELHQAAKDKAAEIHKDADADGDGVVSAEEMKAYLKEQLRASHEKAMKAAKDLHSSVDKDGDGKITFEEALKAKEAQPSDVQLTGLDMFANVRQGYPAGAEAADDWQQVSSSRKNRRRPNEDFGPSESFFSSSFNDSLGRAHMEQPEPFLCTNPWSGFNASAAPFQQNQQFAAARQHPEAPQRPARQDASRASAGTANPRQRCREGQDHGERPPHTSYTGQDAQRQAPKSCPRRPPRRPVAEDRCEGPVDDRKVR</sequence>
<dbReference type="PROSITE" id="PS51858">
    <property type="entry name" value="PPPDE"/>
    <property type="match status" value="1"/>
</dbReference>
<comment type="caution">
    <text evidence="8">The sequence shown here is derived from an EMBL/GenBank/DDBJ whole genome shotgun (WGS) entry which is preliminary data.</text>
</comment>
<dbReference type="GO" id="GO:0101005">
    <property type="term" value="F:deubiquitinase activity"/>
    <property type="evidence" value="ECO:0007669"/>
    <property type="project" value="TreeGrafter"/>
</dbReference>
<feature type="compositionally biased region" description="Basic and acidic residues" evidence="5">
    <location>
        <begin position="446"/>
        <end position="462"/>
    </location>
</feature>
<dbReference type="PROSITE" id="PS00018">
    <property type="entry name" value="EF_HAND_1"/>
    <property type="match status" value="1"/>
</dbReference>
<dbReference type="Gene3D" id="3.90.1720.30">
    <property type="entry name" value="PPPDE domains"/>
    <property type="match status" value="1"/>
</dbReference>
<evidence type="ECO:0000259" key="6">
    <source>
        <dbReference type="PROSITE" id="PS50222"/>
    </source>
</evidence>
<evidence type="ECO:0000256" key="4">
    <source>
        <dbReference type="ARBA" id="ARBA00022837"/>
    </source>
</evidence>
<dbReference type="PANTHER" id="PTHR12378:SF9">
    <property type="entry name" value="OS06G0107000 PROTEIN"/>
    <property type="match status" value="1"/>
</dbReference>
<evidence type="ECO:0008006" key="10">
    <source>
        <dbReference type="Google" id="ProtNLM"/>
    </source>
</evidence>
<dbReference type="InterPro" id="IPR018247">
    <property type="entry name" value="EF_Hand_1_Ca_BS"/>
</dbReference>
<evidence type="ECO:0000256" key="3">
    <source>
        <dbReference type="ARBA" id="ARBA00022801"/>
    </source>
</evidence>
<accession>A0A813AAZ2</accession>
<dbReference type="OrthoDB" id="412286at2759"/>
<comment type="similarity">
    <text evidence="1">Belongs to the DeSI family.</text>
</comment>
<protein>
    <recommendedName>
        <fullName evidence="10">DeSI-like protein</fullName>
    </recommendedName>
</protein>
<dbReference type="InterPro" id="IPR002048">
    <property type="entry name" value="EF_hand_dom"/>
</dbReference>
<feature type="region of interest" description="Disordered" evidence="5">
    <location>
        <begin position="376"/>
        <end position="462"/>
    </location>
</feature>
<feature type="domain" description="EF-hand" evidence="6">
    <location>
        <begin position="213"/>
        <end position="248"/>
    </location>
</feature>